<dbReference type="STRING" id="290052.ASU35_02695"/>
<dbReference type="Gene3D" id="3.40.190.10">
    <property type="entry name" value="Periplasmic binding protein-like II"/>
    <property type="match status" value="1"/>
</dbReference>
<organism evidence="2 3">
    <name type="scientific">Acetivibrio ethanolgignens</name>
    <dbReference type="NCBI Taxonomy" id="290052"/>
    <lineage>
        <taxon>Bacteria</taxon>
        <taxon>Bacillati</taxon>
        <taxon>Bacillota</taxon>
        <taxon>Clostridia</taxon>
        <taxon>Eubacteriales</taxon>
        <taxon>Oscillospiraceae</taxon>
        <taxon>Acetivibrio</taxon>
    </lineage>
</organism>
<dbReference type="Proteomes" id="UP000054874">
    <property type="component" value="Unassembled WGS sequence"/>
</dbReference>
<feature type="signal peptide" evidence="1">
    <location>
        <begin position="1"/>
        <end position="24"/>
    </location>
</feature>
<proteinExistence type="predicted"/>
<sequence>MKKINGKRLGALVMAGIMSASLLTGCGGGNGGSKQTSTAEFDKNLIYKATYYNKPEELSYLGNVAAGMDGKIYIQSFSEKVGKDVTAQMNPDTGKVERIISNEDSMENTWTMSFTIDKDGNFWKIVGSWKMDEKNPENSKNIYYIVETDPTGKELLKNQLEVKDENFYSSAMLFDNAGNLVIAFSNAIAVYDAKGKELFTIDTPTYVESMVKDGKGNICTVAHNDDYTQRIISRLDTQSKQLSEVRKLAAGLNMMNLISGPDGLYMNDGVYVYSYDIESDEKTKILNWINSDINGSSTYDISCLPDGRFVGNVYDELTQENQIMVVEKVAPEDVKDKKLVTLAMPYNDYNVNIAVISFNKKNDEYRIIIDDYSKYATAEDFSAGADKMNTDLISGKVPDLVSVGNLPIGNYTSKGLFADLYEQMDKDSEFNRSDYMENIFKAFEKDGKLYSIAPGYSVLTVIAKEENVGKTPGWTMEDLEKLMAQKPEGTKIFEGETQTSVLQRGLFLAINQYIDYAKGTCNFDTEAFVKLLNFAKQFPKEVDNGMYDEGVIAVEEANAMEEATKYATDKVMLQTYFLYNYGQLHNDKYYNYGGKELTFIGFPTENKQGSAITSNMEIAMSAKAAYPEGAWAFIKYLLGDEYQGSRSYEWPIKKSAYADLKTKAQKPDTYTDENGKEQVYENTAVINGKEVKIGKVTDEEVAKIDEFLASLTQVMRYDTKVEEIITEETGAYFSDQKSAEEVAKLIQNRVQTYLSESQ</sequence>
<dbReference type="Pfam" id="PF01547">
    <property type="entry name" value="SBP_bac_1"/>
    <property type="match status" value="1"/>
</dbReference>
<dbReference type="InterPro" id="IPR050490">
    <property type="entry name" value="Bact_solute-bd_prot1"/>
</dbReference>
<dbReference type="Gene3D" id="2.130.10.10">
    <property type="entry name" value="YVTN repeat-like/Quinoprotein amine dehydrogenase"/>
    <property type="match status" value="1"/>
</dbReference>
<evidence type="ECO:0000313" key="2">
    <source>
        <dbReference type="EMBL" id="KSV58331.1"/>
    </source>
</evidence>
<dbReference type="SUPFAM" id="SSF63829">
    <property type="entry name" value="Calcium-dependent phosphotriesterase"/>
    <property type="match status" value="1"/>
</dbReference>
<evidence type="ECO:0000256" key="1">
    <source>
        <dbReference type="SAM" id="SignalP"/>
    </source>
</evidence>
<keyword evidence="1" id="KW-0732">Signal</keyword>
<dbReference type="InterPro" id="IPR006059">
    <property type="entry name" value="SBP"/>
</dbReference>
<dbReference type="PANTHER" id="PTHR43649">
    <property type="entry name" value="ARABINOSE-BINDING PROTEIN-RELATED"/>
    <property type="match status" value="1"/>
</dbReference>
<accession>A0A0V8QCM0</accession>
<evidence type="ECO:0000313" key="3">
    <source>
        <dbReference type="Proteomes" id="UP000054874"/>
    </source>
</evidence>
<dbReference type="OrthoDB" id="1814964at2"/>
<name>A0A0V8QCM0_9FIRM</name>
<comment type="caution">
    <text evidence="2">The sequence shown here is derived from an EMBL/GenBank/DDBJ whole genome shotgun (WGS) entry which is preliminary data.</text>
</comment>
<evidence type="ECO:0008006" key="4">
    <source>
        <dbReference type="Google" id="ProtNLM"/>
    </source>
</evidence>
<reference evidence="2 3" key="1">
    <citation type="submission" date="2015-11" db="EMBL/GenBank/DDBJ databases">
        <title>Butyribacter intestini gen. nov., sp. nov., a butyric acid-producing bacterium of the family Lachnospiraceae isolated from the human faeces.</title>
        <authorList>
            <person name="Zou Y."/>
            <person name="Xue W."/>
            <person name="Luo G."/>
            <person name="Lv M."/>
        </authorList>
    </citation>
    <scope>NUCLEOTIDE SEQUENCE [LARGE SCALE GENOMIC DNA]</scope>
    <source>
        <strain evidence="2 3">ACET-33324</strain>
    </source>
</reference>
<dbReference type="InterPro" id="IPR015943">
    <property type="entry name" value="WD40/YVTN_repeat-like_dom_sf"/>
</dbReference>
<feature type="chain" id="PRO_5038380842" description="ABC transporter substrate-binding protein" evidence="1">
    <location>
        <begin position="25"/>
        <end position="758"/>
    </location>
</feature>
<dbReference type="AlphaFoldDB" id="A0A0V8QCM0"/>
<dbReference type="PANTHER" id="PTHR43649:SF12">
    <property type="entry name" value="DIACETYLCHITOBIOSE BINDING PROTEIN DASA"/>
    <property type="match status" value="1"/>
</dbReference>
<gene>
    <name evidence="2" type="ORF">ASU35_02695</name>
</gene>
<dbReference type="PROSITE" id="PS51257">
    <property type="entry name" value="PROKAR_LIPOPROTEIN"/>
    <property type="match status" value="1"/>
</dbReference>
<dbReference type="RefSeq" id="WP_058353370.1">
    <property type="nucleotide sequence ID" value="NZ_CABMMD010000175.1"/>
</dbReference>
<protein>
    <recommendedName>
        <fullName evidence="4">ABC transporter substrate-binding protein</fullName>
    </recommendedName>
</protein>
<dbReference type="SUPFAM" id="SSF53850">
    <property type="entry name" value="Periplasmic binding protein-like II"/>
    <property type="match status" value="1"/>
</dbReference>
<dbReference type="EMBL" id="LNAM01000175">
    <property type="protein sequence ID" value="KSV58331.1"/>
    <property type="molecule type" value="Genomic_DNA"/>
</dbReference>
<keyword evidence="3" id="KW-1185">Reference proteome</keyword>